<evidence type="ECO:0000313" key="8">
    <source>
        <dbReference type="EMBL" id="MDQ0313797.1"/>
    </source>
</evidence>
<feature type="domain" description="EamA" evidence="7">
    <location>
        <begin position="21"/>
        <end position="153"/>
    </location>
</feature>
<name>A0AAE4AR44_9HYPH</name>
<reference evidence="8" key="1">
    <citation type="submission" date="2023-07" db="EMBL/GenBank/DDBJ databases">
        <title>Genomic Encyclopedia of Type Strains, Phase IV (KMG-IV): sequencing the most valuable type-strain genomes for metagenomic binning, comparative biology and taxonomic classification.</title>
        <authorList>
            <person name="Goeker M."/>
        </authorList>
    </citation>
    <scope>NUCLEOTIDE SEQUENCE</scope>
    <source>
        <strain evidence="8">DSM 21202</strain>
    </source>
</reference>
<feature type="transmembrane region" description="Helical" evidence="6">
    <location>
        <begin position="21"/>
        <end position="43"/>
    </location>
</feature>
<dbReference type="InterPro" id="IPR050638">
    <property type="entry name" value="AA-Vitamin_Transporters"/>
</dbReference>
<dbReference type="PANTHER" id="PTHR32322">
    <property type="entry name" value="INNER MEMBRANE TRANSPORTER"/>
    <property type="match status" value="1"/>
</dbReference>
<dbReference type="Gene3D" id="1.10.3730.20">
    <property type="match status" value="1"/>
</dbReference>
<feature type="transmembrane region" description="Helical" evidence="6">
    <location>
        <begin position="260"/>
        <end position="280"/>
    </location>
</feature>
<feature type="transmembrane region" description="Helical" evidence="6">
    <location>
        <begin position="228"/>
        <end position="248"/>
    </location>
</feature>
<dbReference type="RefSeq" id="WP_306883591.1">
    <property type="nucleotide sequence ID" value="NZ_JAUSUL010000001.1"/>
</dbReference>
<evidence type="ECO:0000256" key="3">
    <source>
        <dbReference type="ARBA" id="ARBA00022692"/>
    </source>
</evidence>
<keyword evidence="4 6" id="KW-1133">Transmembrane helix</keyword>
<proteinExistence type="inferred from homology"/>
<evidence type="ECO:0000256" key="1">
    <source>
        <dbReference type="ARBA" id="ARBA00004141"/>
    </source>
</evidence>
<accession>A0AAE4AR44</accession>
<feature type="transmembrane region" description="Helical" evidence="6">
    <location>
        <begin position="199"/>
        <end position="216"/>
    </location>
</feature>
<organism evidence="8 9">
    <name type="scientific">Amorphus orientalis</name>
    <dbReference type="NCBI Taxonomy" id="649198"/>
    <lineage>
        <taxon>Bacteria</taxon>
        <taxon>Pseudomonadati</taxon>
        <taxon>Pseudomonadota</taxon>
        <taxon>Alphaproteobacteria</taxon>
        <taxon>Hyphomicrobiales</taxon>
        <taxon>Amorphaceae</taxon>
        <taxon>Amorphus</taxon>
    </lineage>
</organism>
<feature type="transmembrane region" description="Helical" evidence="6">
    <location>
        <begin position="162"/>
        <end position="179"/>
    </location>
</feature>
<evidence type="ECO:0000256" key="2">
    <source>
        <dbReference type="ARBA" id="ARBA00007362"/>
    </source>
</evidence>
<feature type="transmembrane region" description="Helical" evidence="6">
    <location>
        <begin position="137"/>
        <end position="156"/>
    </location>
</feature>
<keyword evidence="5 6" id="KW-0472">Membrane</keyword>
<dbReference type="AlphaFoldDB" id="A0AAE4AR44"/>
<evidence type="ECO:0000256" key="5">
    <source>
        <dbReference type="ARBA" id="ARBA00023136"/>
    </source>
</evidence>
<dbReference type="Proteomes" id="UP001229244">
    <property type="component" value="Unassembled WGS sequence"/>
</dbReference>
<feature type="transmembrane region" description="Helical" evidence="6">
    <location>
        <begin position="49"/>
        <end position="69"/>
    </location>
</feature>
<dbReference type="Pfam" id="PF00892">
    <property type="entry name" value="EamA"/>
    <property type="match status" value="2"/>
</dbReference>
<comment type="subcellular location">
    <subcellularLocation>
        <location evidence="1">Membrane</location>
        <topology evidence="1">Multi-pass membrane protein</topology>
    </subcellularLocation>
</comment>
<dbReference type="SUPFAM" id="SSF103481">
    <property type="entry name" value="Multidrug resistance efflux transporter EmrE"/>
    <property type="match status" value="2"/>
</dbReference>
<dbReference type="EMBL" id="JAUSUL010000001">
    <property type="protein sequence ID" value="MDQ0313797.1"/>
    <property type="molecule type" value="Genomic_DNA"/>
</dbReference>
<dbReference type="InterPro" id="IPR037185">
    <property type="entry name" value="EmrE-like"/>
</dbReference>
<feature type="transmembrane region" description="Helical" evidence="6">
    <location>
        <begin position="112"/>
        <end position="130"/>
    </location>
</feature>
<dbReference type="PANTHER" id="PTHR32322:SF2">
    <property type="entry name" value="EAMA DOMAIN-CONTAINING PROTEIN"/>
    <property type="match status" value="1"/>
</dbReference>
<feature type="domain" description="EamA" evidence="7">
    <location>
        <begin position="171"/>
        <end position="302"/>
    </location>
</feature>
<protein>
    <submittedName>
        <fullName evidence="8">Drug/metabolite transporter (DMT)-like permease</fullName>
    </submittedName>
</protein>
<feature type="transmembrane region" description="Helical" evidence="6">
    <location>
        <begin position="81"/>
        <end position="100"/>
    </location>
</feature>
<dbReference type="GO" id="GO:0016020">
    <property type="term" value="C:membrane"/>
    <property type="evidence" value="ECO:0007669"/>
    <property type="project" value="UniProtKB-SubCell"/>
</dbReference>
<keyword evidence="3 6" id="KW-0812">Transmembrane</keyword>
<evidence type="ECO:0000259" key="7">
    <source>
        <dbReference type="Pfam" id="PF00892"/>
    </source>
</evidence>
<feature type="transmembrane region" description="Helical" evidence="6">
    <location>
        <begin position="286"/>
        <end position="303"/>
    </location>
</feature>
<gene>
    <name evidence="8" type="ORF">J2S73_000234</name>
</gene>
<comment type="caution">
    <text evidence="8">The sequence shown here is derived from an EMBL/GenBank/DDBJ whole genome shotgun (WGS) entry which is preliminary data.</text>
</comment>
<sequence length="310" mass="32547">MTATADARGAAAPAPAPDVTAVSLLVLLCASWGVQQVAIKLALVDIPPLIQMGIRYAGAFVLVLAWALMRGVSLFEKDGSLWPGLLSGGFFGVEFAMLYVALDYTTASRVSLFLYTAPFFVALGAILLLPGERLRPLQWLGLAFSFGGVALALGVPPPSADLSSLVADGACVVAGALWAGQTLTIRKSVLRTIRFEKVLLYQLGVAVIVASALALVRGESLTLPVSTSSVMLVLYQMVWVVSVTYLIWFSLLSRYAAGPLQAGTSMTPIFGVAAGVIVLGEPMTPGFFAAVALVFVGLVLVNYRPRAKPA</sequence>
<keyword evidence="9" id="KW-1185">Reference proteome</keyword>
<evidence type="ECO:0000313" key="9">
    <source>
        <dbReference type="Proteomes" id="UP001229244"/>
    </source>
</evidence>
<evidence type="ECO:0000256" key="4">
    <source>
        <dbReference type="ARBA" id="ARBA00022989"/>
    </source>
</evidence>
<evidence type="ECO:0000256" key="6">
    <source>
        <dbReference type="SAM" id="Phobius"/>
    </source>
</evidence>
<comment type="similarity">
    <text evidence="2">Belongs to the EamA transporter family.</text>
</comment>
<dbReference type="InterPro" id="IPR000620">
    <property type="entry name" value="EamA_dom"/>
</dbReference>